<dbReference type="Pfam" id="PF00072">
    <property type="entry name" value="Response_reg"/>
    <property type="match status" value="1"/>
</dbReference>
<accession>A0A6J4MMG9</accession>
<dbReference type="InterPro" id="IPR011006">
    <property type="entry name" value="CheY-like_superfamily"/>
</dbReference>
<feature type="domain" description="Response regulatory" evidence="2">
    <location>
        <begin position="6"/>
        <end position="119"/>
    </location>
</feature>
<dbReference type="EMBL" id="CADCUE010000287">
    <property type="protein sequence ID" value="CAA9361221.1"/>
    <property type="molecule type" value="Genomic_DNA"/>
</dbReference>
<name>A0A6J4MMG9_9ACTN</name>
<dbReference type="SMART" id="SM00448">
    <property type="entry name" value="REC"/>
    <property type="match status" value="1"/>
</dbReference>
<dbReference type="GO" id="GO:0000160">
    <property type="term" value="P:phosphorelay signal transduction system"/>
    <property type="evidence" value="ECO:0007669"/>
    <property type="project" value="InterPro"/>
</dbReference>
<evidence type="ECO:0000313" key="3">
    <source>
        <dbReference type="EMBL" id="CAA9361221.1"/>
    </source>
</evidence>
<dbReference type="CDD" id="cd17535">
    <property type="entry name" value="REC_NarL-like"/>
    <property type="match status" value="1"/>
</dbReference>
<evidence type="ECO:0000259" key="2">
    <source>
        <dbReference type="PROSITE" id="PS50110"/>
    </source>
</evidence>
<dbReference type="SUPFAM" id="SSF52172">
    <property type="entry name" value="CheY-like"/>
    <property type="match status" value="1"/>
</dbReference>
<evidence type="ECO:0000256" key="1">
    <source>
        <dbReference type="PROSITE-ProRule" id="PRU00169"/>
    </source>
</evidence>
<dbReference type="PROSITE" id="PS50110">
    <property type="entry name" value="RESPONSE_REGULATORY"/>
    <property type="match status" value="1"/>
</dbReference>
<protein>
    <recommendedName>
        <fullName evidence="2">Response regulatory domain-containing protein</fullName>
    </recommendedName>
</protein>
<sequence>MSAPLAVLVVDDSAVLRTLVSHYLDDELDLHVIASVGTAQEALDQAGLVTFDAILLDQHLPGTTGLDVLPQLRTLSPSARIVVFSSSTDLRADALRTGADEFVGKHSPFHEVAEVLRGG</sequence>
<dbReference type="AlphaFoldDB" id="A0A6J4MMG9"/>
<dbReference type="PANTHER" id="PTHR43228">
    <property type="entry name" value="TWO-COMPONENT RESPONSE REGULATOR"/>
    <property type="match status" value="1"/>
</dbReference>
<reference evidence="3" key="1">
    <citation type="submission" date="2020-02" db="EMBL/GenBank/DDBJ databases">
        <authorList>
            <person name="Meier V. D."/>
        </authorList>
    </citation>
    <scope>NUCLEOTIDE SEQUENCE</scope>
    <source>
        <strain evidence="3">AVDCRST_MAG16</strain>
    </source>
</reference>
<dbReference type="InterPro" id="IPR052048">
    <property type="entry name" value="ST_Response_Regulator"/>
</dbReference>
<feature type="modified residue" description="4-aspartylphosphate" evidence="1">
    <location>
        <position position="57"/>
    </location>
</feature>
<dbReference type="PANTHER" id="PTHR43228:SF1">
    <property type="entry name" value="TWO-COMPONENT RESPONSE REGULATOR ARR22"/>
    <property type="match status" value="1"/>
</dbReference>
<gene>
    <name evidence="3" type="ORF">AVDCRST_MAG16-3072</name>
</gene>
<dbReference type="InterPro" id="IPR001789">
    <property type="entry name" value="Sig_transdc_resp-reg_receiver"/>
</dbReference>
<dbReference type="Gene3D" id="3.40.50.2300">
    <property type="match status" value="1"/>
</dbReference>
<keyword evidence="1" id="KW-0597">Phosphoprotein</keyword>
<dbReference type="InterPro" id="IPR058245">
    <property type="entry name" value="NreC/VraR/RcsB-like_REC"/>
</dbReference>
<proteinExistence type="predicted"/>
<organism evidence="3">
    <name type="scientific">uncultured Frankineae bacterium</name>
    <dbReference type="NCBI Taxonomy" id="437475"/>
    <lineage>
        <taxon>Bacteria</taxon>
        <taxon>Bacillati</taxon>
        <taxon>Actinomycetota</taxon>
        <taxon>Actinomycetes</taxon>
        <taxon>Frankiales</taxon>
        <taxon>environmental samples</taxon>
    </lineage>
</organism>